<dbReference type="EMBL" id="JBEZFP010000006">
    <property type="protein sequence ID" value="MEU8132610.1"/>
    <property type="molecule type" value="Genomic_DNA"/>
</dbReference>
<keyword evidence="1" id="KW-0723">Serine/threonine-protein kinase</keyword>
<accession>A0ABV3DA46</accession>
<dbReference type="InterPro" id="IPR003594">
    <property type="entry name" value="HATPase_dom"/>
</dbReference>
<proteinExistence type="predicted"/>
<reference evidence="4 5" key="1">
    <citation type="submission" date="2024-06" db="EMBL/GenBank/DDBJ databases">
        <title>The Natural Products Discovery Center: Release of the First 8490 Sequenced Strains for Exploring Actinobacteria Biosynthetic Diversity.</title>
        <authorList>
            <person name="Kalkreuter E."/>
            <person name="Kautsar S.A."/>
            <person name="Yang D."/>
            <person name="Bader C.D."/>
            <person name="Teijaro C.N."/>
            <person name="Fluegel L."/>
            <person name="Davis C.M."/>
            <person name="Simpson J.R."/>
            <person name="Lauterbach L."/>
            <person name="Steele A.D."/>
            <person name="Gui C."/>
            <person name="Meng S."/>
            <person name="Li G."/>
            <person name="Viehrig K."/>
            <person name="Ye F."/>
            <person name="Su P."/>
            <person name="Kiefer A.F."/>
            <person name="Nichols A."/>
            <person name="Cepeda A.J."/>
            <person name="Yan W."/>
            <person name="Fan B."/>
            <person name="Jiang Y."/>
            <person name="Adhikari A."/>
            <person name="Zheng C.-J."/>
            <person name="Schuster L."/>
            <person name="Cowan T.M."/>
            <person name="Smanski M.J."/>
            <person name="Chevrette M.G."/>
            <person name="De Carvalho L.P.S."/>
            <person name="Shen B."/>
        </authorList>
    </citation>
    <scope>NUCLEOTIDE SEQUENCE [LARGE SCALE GENOMIC DNA]</scope>
    <source>
        <strain evidence="4 5">NPDC048946</strain>
    </source>
</reference>
<keyword evidence="4" id="KW-0067">ATP-binding</keyword>
<dbReference type="RefSeq" id="WP_358348705.1">
    <property type="nucleotide sequence ID" value="NZ_JBEZFP010000006.1"/>
</dbReference>
<feature type="compositionally biased region" description="Polar residues" evidence="2">
    <location>
        <begin position="16"/>
        <end position="29"/>
    </location>
</feature>
<dbReference type="PANTHER" id="PTHR35526">
    <property type="entry name" value="ANTI-SIGMA-F FACTOR RSBW-RELATED"/>
    <property type="match status" value="1"/>
</dbReference>
<comment type="caution">
    <text evidence="4">The sequence shown here is derived from an EMBL/GenBank/DDBJ whole genome shotgun (WGS) entry which is preliminary data.</text>
</comment>
<keyword evidence="4" id="KW-0547">Nucleotide-binding</keyword>
<dbReference type="Gene3D" id="3.30.565.10">
    <property type="entry name" value="Histidine kinase-like ATPase, C-terminal domain"/>
    <property type="match status" value="1"/>
</dbReference>
<dbReference type="Pfam" id="PF13581">
    <property type="entry name" value="HATPase_c_2"/>
    <property type="match status" value="1"/>
</dbReference>
<evidence type="ECO:0000256" key="2">
    <source>
        <dbReference type="SAM" id="MobiDB-lite"/>
    </source>
</evidence>
<keyword evidence="1" id="KW-0808">Transferase</keyword>
<evidence type="ECO:0000256" key="1">
    <source>
        <dbReference type="ARBA" id="ARBA00022527"/>
    </source>
</evidence>
<evidence type="ECO:0000313" key="4">
    <source>
        <dbReference type="EMBL" id="MEU8132610.1"/>
    </source>
</evidence>
<dbReference type="InterPro" id="IPR036890">
    <property type="entry name" value="HATPase_C_sf"/>
</dbReference>
<gene>
    <name evidence="4" type="ORF">AB0C36_03790</name>
</gene>
<protein>
    <submittedName>
        <fullName evidence="4">ATP-binding protein</fullName>
    </submittedName>
</protein>
<dbReference type="CDD" id="cd16936">
    <property type="entry name" value="HATPase_RsbW-like"/>
    <property type="match status" value="1"/>
</dbReference>
<dbReference type="GO" id="GO:0005524">
    <property type="term" value="F:ATP binding"/>
    <property type="evidence" value="ECO:0007669"/>
    <property type="project" value="UniProtKB-KW"/>
</dbReference>
<sequence>MGETAPLRQHGESRSDTPNPVHTQVHSSTAPPIPAQATAAGGAPGRHPGQAQHPVPAVPQGSASMVFSLCLPATVEAVPRARHALRGSIRGEIPGEPLDVLELLVSELVTNAVQHSPQSTTVTVEVLRGDRTIRIAVTDAGALLPRPRRAKSVAEASADEHGRGLLLVEALAESWGSRPVPGGKVVWCDVDVLRD</sequence>
<dbReference type="PANTHER" id="PTHR35526:SF3">
    <property type="entry name" value="ANTI-SIGMA-F FACTOR RSBW"/>
    <property type="match status" value="1"/>
</dbReference>
<evidence type="ECO:0000259" key="3">
    <source>
        <dbReference type="Pfam" id="PF13581"/>
    </source>
</evidence>
<dbReference type="SUPFAM" id="SSF55874">
    <property type="entry name" value="ATPase domain of HSP90 chaperone/DNA topoisomerase II/histidine kinase"/>
    <property type="match status" value="1"/>
</dbReference>
<dbReference type="Proteomes" id="UP001551482">
    <property type="component" value="Unassembled WGS sequence"/>
</dbReference>
<dbReference type="InterPro" id="IPR050267">
    <property type="entry name" value="Anti-sigma-factor_SerPK"/>
</dbReference>
<keyword evidence="5" id="KW-1185">Reference proteome</keyword>
<keyword evidence="1" id="KW-0418">Kinase</keyword>
<organism evidence="4 5">
    <name type="scientific">Streptodolium elevatio</name>
    <dbReference type="NCBI Taxonomy" id="3157996"/>
    <lineage>
        <taxon>Bacteria</taxon>
        <taxon>Bacillati</taxon>
        <taxon>Actinomycetota</taxon>
        <taxon>Actinomycetes</taxon>
        <taxon>Kitasatosporales</taxon>
        <taxon>Streptomycetaceae</taxon>
        <taxon>Streptodolium</taxon>
    </lineage>
</organism>
<feature type="domain" description="Histidine kinase/HSP90-like ATPase" evidence="3">
    <location>
        <begin position="71"/>
        <end position="187"/>
    </location>
</feature>
<name>A0ABV3DA46_9ACTN</name>
<evidence type="ECO:0000313" key="5">
    <source>
        <dbReference type="Proteomes" id="UP001551482"/>
    </source>
</evidence>
<feature type="region of interest" description="Disordered" evidence="2">
    <location>
        <begin position="1"/>
        <end position="58"/>
    </location>
</feature>